<keyword evidence="3" id="KW-1185">Reference proteome</keyword>
<gene>
    <name evidence="2" type="ORF">BSTOLATCC_MIC45741</name>
</gene>
<reference evidence="2" key="1">
    <citation type="submission" date="2021-09" db="EMBL/GenBank/DDBJ databases">
        <authorList>
            <consortium name="AG Swart"/>
            <person name="Singh M."/>
            <person name="Singh A."/>
            <person name="Seah K."/>
            <person name="Emmerich C."/>
        </authorList>
    </citation>
    <scope>NUCLEOTIDE SEQUENCE</scope>
    <source>
        <strain evidence="2">ATCC30299</strain>
    </source>
</reference>
<organism evidence="2 3">
    <name type="scientific">Blepharisma stoltei</name>
    <dbReference type="NCBI Taxonomy" id="1481888"/>
    <lineage>
        <taxon>Eukaryota</taxon>
        <taxon>Sar</taxon>
        <taxon>Alveolata</taxon>
        <taxon>Ciliophora</taxon>
        <taxon>Postciliodesmatophora</taxon>
        <taxon>Heterotrichea</taxon>
        <taxon>Heterotrichida</taxon>
        <taxon>Blepharismidae</taxon>
        <taxon>Blepharisma</taxon>
    </lineage>
</organism>
<dbReference type="EMBL" id="CAJZBQ010000045">
    <property type="protein sequence ID" value="CAG9328286.1"/>
    <property type="molecule type" value="Genomic_DNA"/>
</dbReference>
<comment type="caution">
    <text evidence="2">The sequence shown here is derived from an EMBL/GenBank/DDBJ whole genome shotgun (WGS) entry which is preliminary data.</text>
</comment>
<evidence type="ECO:0000256" key="1">
    <source>
        <dbReference type="SAM" id="MobiDB-lite"/>
    </source>
</evidence>
<dbReference type="Proteomes" id="UP001162131">
    <property type="component" value="Unassembled WGS sequence"/>
</dbReference>
<protein>
    <submittedName>
        <fullName evidence="2">Uncharacterized protein</fullName>
    </submittedName>
</protein>
<name>A0AAU9JN03_9CILI</name>
<evidence type="ECO:0000313" key="2">
    <source>
        <dbReference type="EMBL" id="CAG9328286.1"/>
    </source>
</evidence>
<accession>A0AAU9JN03</accession>
<evidence type="ECO:0000313" key="3">
    <source>
        <dbReference type="Proteomes" id="UP001162131"/>
    </source>
</evidence>
<proteinExistence type="predicted"/>
<feature type="region of interest" description="Disordered" evidence="1">
    <location>
        <begin position="66"/>
        <end position="100"/>
    </location>
</feature>
<dbReference type="AlphaFoldDB" id="A0AAU9JN03"/>
<sequence>MHKIATHHVKLAKDPETSRRYTYFFCFNLQYSKRYFDDVFMQTDWKNIDCLLRRINSNLDSLVSQANDETHNEAERPNALNPDYEGSTRASFNSDCREDTPEASLKDICEKLIWKDILKQSIVKFENQA</sequence>